<evidence type="ECO:0000259" key="12">
    <source>
        <dbReference type="Pfam" id="PF09084"/>
    </source>
</evidence>
<dbReference type="PANTHER" id="PTHR31528:SF1">
    <property type="entry name" value="4-AMINO-5-HYDROXYMETHYL-2-METHYLPYRIMIDINE PHOSPHATE SYNTHASE THI11-RELATED"/>
    <property type="match status" value="1"/>
</dbReference>
<evidence type="ECO:0000256" key="6">
    <source>
        <dbReference type="ARBA" id="ARBA00022723"/>
    </source>
</evidence>
<reference evidence="13 14" key="1">
    <citation type="submission" date="2018-02" db="EMBL/GenBank/DDBJ databases">
        <title>Reclassifiation of [Polyangium] brachysporum DSM 7029 as Guopingzhaonella breviflexa gen. nov., sp. nov., a member of the family Comamonadaceae.</title>
        <authorList>
            <person name="Tang B."/>
        </authorList>
    </citation>
    <scope>NUCLEOTIDE SEQUENCE [LARGE SCALE GENOMIC DNA]</scope>
    <source>
        <strain evidence="13 14">DSM 15344</strain>
    </source>
</reference>
<evidence type="ECO:0000256" key="4">
    <source>
        <dbReference type="ARBA" id="ARBA00011738"/>
    </source>
</evidence>
<dbReference type="RefSeq" id="WP_104358297.1">
    <property type="nucleotide sequence ID" value="NZ_CP064338.1"/>
</dbReference>
<comment type="similarity">
    <text evidence="3">Belongs to the NMT1/THI5 family.</text>
</comment>
<keyword evidence="8" id="KW-0784">Thiamine biosynthesis</keyword>
<dbReference type="SUPFAM" id="SSF53850">
    <property type="entry name" value="Periplasmic binding protein-like II"/>
    <property type="match status" value="1"/>
</dbReference>
<comment type="subunit">
    <text evidence="4">Homodimer.</text>
</comment>
<keyword evidence="14" id="KW-1185">Reference proteome</keyword>
<keyword evidence="7" id="KW-0663">Pyridoxal phosphate</keyword>
<comment type="function">
    <text evidence="1">Responsible for the formation of the pyrimidine heterocycle in the thiamine biosynthesis pathway. Catalyzes the formation of hydroxymethylpyrimidine phosphate (HMP-P) from histidine and pyridoxal phosphate (PLP). The protein uses PLP and the active site histidine to form HMP-P, generating an inactive enzyme. The enzyme can only undergo a single turnover, which suggests it is a suicide enzyme.</text>
</comment>
<evidence type="ECO:0000313" key="13">
    <source>
        <dbReference type="EMBL" id="PPE69120.1"/>
    </source>
</evidence>
<comment type="pathway">
    <text evidence="2">Cofactor biosynthesis; thiamine diphosphate biosynthesis.</text>
</comment>
<protein>
    <recommendedName>
        <fullName evidence="10">Thiamine pyrimidine synthase</fullName>
    </recommendedName>
</protein>
<evidence type="ECO:0000256" key="11">
    <source>
        <dbReference type="ARBA" id="ARBA00048179"/>
    </source>
</evidence>
<keyword evidence="5" id="KW-0808">Transferase</keyword>
<evidence type="ECO:0000256" key="8">
    <source>
        <dbReference type="ARBA" id="ARBA00022977"/>
    </source>
</evidence>
<comment type="catalytic activity">
    <reaction evidence="11">
        <text>N(6)-(pyridoxal phosphate)-L-lysyl-[4-amino-5-hydroxymethyl-2-methylpyrimidine phosphate synthase] + L-histidyl-[4-amino-5-hydroxymethyl-2-methylpyrimidine phosphate synthase] + 2 Fe(3+) + 4 H2O = L-lysyl-[4-amino-5-hydroxymethyl-2-methylpyrimidine phosphate synthase] + (2S)-2-amino-5-hydroxy-4-oxopentanoyl-[4-amino-5-hydroxymethyl-2-methylpyrimidine phosphate synthase] + 4-amino-2-methyl-5-(phosphooxymethyl)pyrimidine + 3-oxopropanoate + 2 Fe(2+) + 2 H(+)</text>
        <dbReference type="Rhea" id="RHEA:65756"/>
        <dbReference type="Rhea" id="RHEA-COMP:16892"/>
        <dbReference type="Rhea" id="RHEA-COMP:16893"/>
        <dbReference type="Rhea" id="RHEA-COMP:16894"/>
        <dbReference type="Rhea" id="RHEA-COMP:16895"/>
        <dbReference type="ChEBI" id="CHEBI:15377"/>
        <dbReference type="ChEBI" id="CHEBI:15378"/>
        <dbReference type="ChEBI" id="CHEBI:29033"/>
        <dbReference type="ChEBI" id="CHEBI:29034"/>
        <dbReference type="ChEBI" id="CHEBI:29969"/>
        <dbReference type="ChEBI" id="CHEBI:29979"/>
        <dbReference type="ChEBI" id="CHEBI:33190"/>
        <dbReference type="ChEBI" id="CHEBI:58354"/>
        <dbReference type="ChEBI" id="CHEBI:143915"/>
        <dbReference type="ChEBI" id="CHEBI:157692"/>
    </reaction>
    <physiologicalReaction direction="left-to-right" evidence="11">
        <dbReference type="Rhea" id="RHEA:65757"/>
    </physiologicalReaction>
</comment>
<dbReference type="Gene3D" id="3.40.190.10">
    <property type="entry name" value="Periplasmic binding protein-like II"/>
    <property type="match status" value="2"/>
</dbReference>
<dbReference type="GO" id="GO:0009228">
    <property type="term" value="P:thiamine biosynthetic process"/>
    <property type="evidence" value="ECO:0007669"/>
    <property type="project" value="UniProtKB-KW"/>
</dbReference>
<dbReference type="PANTHER" id="PTHR31528">
    <property type="entry name" value="4-AMINO-5-HYDROXYMETHYL-2-METHYLPYRIMIDINE PHOSPHATE SYNTHASE THI11-RELATED"/>
    <property type="match status" value="1"/>
</dbReference>
<accession>A0A2S5T2B3</accession>
<dbReference type="GO" id="GO:0016740">
    <property type="term" value="F:transferase activity"/>
    <property type="evidence" value="ECO:0007669"/>
    <property type="project" value="UniProtKB-KW"/>
</dbReference>
<evidence type="ECO:0000256" key="7">
    <source>
        <dbReference type="ARBA" id="ARBA00022898"/>
    </source>
</evidence>
<dbReference type="InterPro" id="IPR015168">
    <property type="entry name" value="SsuA/THI5"/>
</dbReference>
<evidence type="ECO:0000256" key="2">
    <source>
        <dbReference type="ARBA" id="ARBA00004948"/>
    </source>
</evidence>
<dbReference type="InterPro" id="IPR027939">
    <property type="entry name" value="NMT1/THI5"/>
</dbReference>
<organism evidence="13 14">
    <name type="scientific">Caldimonas thermodepolymerans</name>
    <dbReference type="NCBI Taxonomy" id="215580"/>
    <lineage>
        <taxon>Bacteria</taxon>
        <taxon>Pseudomonadati</taxon>
        <taxon>Pseudomonadota</taxon>
        <taxon>Betaproteobacteria</taxon>
        <taxon>Burkholderiales</taxon>
        <taxon>Sphaerotilaceae</taxon>
        <taxon>Caldimonas</taxon>
    </lineage>
</organism>
<evidence type="ECO:0000256" key="10">
    <source>
        <dbReference type="ARBA" id="ARBA00033171"/>
    </source>
</evidence>
<name>A0A2S5T2B3_9BURK</name>
<proteinExistence type="inferred from homology"/>
<evidence type="ECO:0000256" key="5">
    <source>
        <dbReference type="ARBA" id="ARBA00022679"/>
    </source>
</evidence>
<feature type="domain" description="SsuA/THI5-like" evidence="12">
    <location>
        <begin position="42"/>
        <end position="255"/>
    </location>
</feature>
<dbReference type="Pfam" id="PF09084">
    <property type="entry name" value="NMT1"/>
    <property type="match status" value="1"/>
</dbReference>
<gene>
    <name evidence="13" type="ORF">C1702_13820</name>
</gene>
<evidence type="ECO:0000256" key="3">
    <source>
        <dbReference type="ARBA" id="ARBA00009406"/>
    </source>
</evidence>
<evidence type="ECO:0000256" key="1">
    <source>
        <dbReference type="ARBA" id="ARBA00003469"/>
    </source>
</evidence>
<evidence type="ECO:0000313" key="14">
    <source>
        <dbReference type="Proteomes" id="UP000239406"/>
    </source>
</evidence>
<dbReference type="Proteomes" id="UP000239406">
    <property type="component" value="Unassembled WGS sequence"/>
</dbReference>
<keyword evidence="6" id="KW-0479">Metal-binding</keyword>
<comment type="caution">
    <text evidence="13">The sequence shown here is derived from an EMBL/GenBank/DDBJ whole genome shotgun (WGS) entry which is preliminary data.</text>
</comment>
<dbReference type="EMBL" id="PSNY01000015">
    <property type="protein sequence ID" value="PPE69120.1"/>
    <property type="molecule type" value="Genomic_DNA"/>
</dbReference>
<dbReference type="AlphaFoldDB" id="A0A2S5T2B3"/>
<sequence length="338" mass="37017">MNTRRFLTLLASAAVVALAHVAPAVQAKELVPATLRLKWLPQTQFAGFYYAVAKGYYKDEGIDLKINPGGPNLLPENLVATGADTFALSGGTDSVMAALDKGLPIVCVGVSHQVTPFAFVTRKDGPVKSLKDLEGRKATAWFTGAQYVLFGMLANQGVDRAKVDIQPQQVSVTPFVNGEVDVVTATWYNELYTIRQRMGADNLRMFVAEDYGVTFPRDTLVVAKKTAQDNPKLVTGFLRASIRGWHDAMANPKEAVDILMKVAPTLDRAHQEFMLTEAYRLMTSGKAKEQGLFWIDAGAMKATHDFLLNNKVISKPLDLAAGFDPSFLKAIPVEERRP</sequence>
<evidence type="ECO:0000256" key="9">
    <source>
        <dbReference type="ARBA" id="ARBA00023004"/>
    </source>
</evidence>
<dbReference type="GO" id="GO:0046872">
    <property type="term" value="F:metal ion binding"/>
    <property type="evidence" value="ECO:0007669"/>
    <property type="project" value="UniProtKB-KW"/>
</dbReference>
<keyword evidence="9" id="KW-0408">Iron</keyword>